<reference evidence="1 2" key="1">
    <citation type="submission" date="2019-04" db="EMBL/GenBank/DDBJ databases">
        <authorList>
            <consortium name="DOE Joint Genome Institute"/>
            <person name="Mondo S."/>
            <person name="Kjaerbolling I."/>
            <person name="Vesth T."/>
            <person name="Frisvad J.C."/>
            <person name="Nybo J.L."/>
            <person name="Theobald S."/>
            <person name="Kildgaard S."/>
            <person name="Isbrandt T."/>
            <person name="Kuo A."/>
            <person name="Sato A."/>
            <person name="Lyhne E.K."/>
            <person name="Kogle M.E."/>
            <person name="Wiebenga A."/>
            <person name="Kun R.S."/>
            <person name="Lubbers R.J."/>
            <person name="Makela M.R."/>
            <person name="Barry K."/>
            <person name="Chovatia M."/>
            <person name="Clum A."/>
            <person name="Daum C."/>
            <person name="Haridas S."/>
            <person name="He G."/>
            <person name="LaButti K."/>
            <person name="Lipzen A."/>
            <person name="Riley R."/>
            <person name="Salamov A."/>
            <person name="Simmons B.A."/>
            <person name="Magnuson J.K."/>
            <person name="Henrissat B."/>
            <person name="Mortensen U.H."/>
            <person name="Larsen T.O."/>
            <person name="Devries R.P."/>
            <person name="Grigoriev I.V."/>
            <person name="Machida M."/>
            <person name="Baker S.E."/>
            <person name="Andersen M.R."/>
            <person name="Cantor M.N."/>
            <person name="Hua S.X."/>
        </authorList>
    </citation>
    <scope>NUCLEOTIDE SEQUENCE [LARGE SCALE GENOMIC DNA]</scope>
    <source>
        <strain evidence="1 2">CBS 117616</strain>
    </source>
</reference>
<dbReference type="SUPFAM" id="SSF48403">
    <property type="entry name" value="Ankyrin repeat"/>
    <property type="match status" value="1"/>
</dbReference>
<evidence type="ECO:0008006" key="3">
    <source>
        <dbReference type="Google" id="ProtNLM"/>
    </source>
</evidence>
<dbReference type="Gene3D" id="1.25.40.20">
    <property type="entry name" value="Ankyrin repeat-containing domain"/>
    <property type="match status" value="1"/>
</dbReference>
<gene>
    <name evidence="1" type="ORF">BDV36DRAFT_297583</name>
</gene>
<evidence type="ECO:0000313" key="1">
    <source>
        <dbReference type="EMBL" id="KAE8415938.1"/>
    </source>
</evidence>
<proteinExistence type="predicted"/>
<organism evidence="1 2">
    <name type="scientific">Aspergillus pseudocaelatus</name>
    <dbReference type="NCBI Taxonomy" id="1825620"/>
    <lineage>
        <taxon>Eukaryota</taxon>
        <taxon>Fungi</taxon>
        <taxon>Dikarya</taxon>
        <taxon>Ascomycota</taxon>
        <taxon>Pezizomycotina</taxon>
        <taxon>Eurotiomycetes</taxon>
        <taxon>Eurotiomycetidae</taxon>
        <taxon>Eurotiales</taxon>
        <taxon>Aspergillaceae</taxon>
        <taxon>Aspergillus</taxon>
        <taxon>Aspergillus subgen. Circumdati</taxon>
    </lineage>
</organism>
<accession>A0ABQ6WH57</accession>
<dbReference type="EMBL" id="ML735759">
    <property type="protein sequence ID" value="KAE8415938.1"/>
    <property type="molecule type" value="Genomic_DNA"/>
</dbReference>
<keyword evidence="2" id="KW-1185">Reference proteome</keyword>
<name>A0ABQ6WH57_9EURO</name>
<dbReference type="Proteomes" id="UP000325395">
    <property type="component" value="Unassembled WGS sequence"/>
</dbReference>
<sequence length="192" mass="21398">MPSHNGWSPLSLQRADPFRACSDETTILHHIFEHGGIIQPFLEIPDRDLERRDAQGRTLLLAASRCEIVGTDSFAVTYPLYEPVPKYIRIVAYPEGDITRAMTLYNRGGGGDITTVDHAGNNTLHHLVAVYCDSVAGRKQYRQTVEAFVRKAPELLHQANKEGKTPVDIARRAEQKWALEAIHNAGAEIEDA</sequence>
<protein>
    <recommendedName>
        <fullName evidence="3">Ankyrin repeat-containing domain protein</fullName>
    </recommendedName>
</protein>
<dbReference type="InterPro" id="IPR036770">
    <property type="entry name" value="Ankyrin_rpt-contain_sf"/>
</dbReference>
<evidence type="ECO:0000313" key="2">
    <source>
        <dbReference type="Proteomes" id="UP000325395"/>
    </source>
</evidence>